<reference evidence="7 8" key="3">
    <citation type="submission" date="2017-10" db="EMBL/GenBank/DDBJ databases">
        <title>Consistent, comparative and evidence-based genome annotation and re-annotation for the closely-related species, Cryptosporidium parvum, C. hominis and C. tyzzeri.</title>
        <authorList>
            <person name="Baptista R.P."/>
            <person name="Li Y."/>
            <person name="Sateriale A."/>
            <person name="Striepen B."/>
            <person name="Kissinger J.C."/>
        </authorList>
    </citation>
    <scope>NUCLEOTIDE SEQUENCE [LARGE SCALE GENOMIC DNA]</scope>
    <source>
        <strain evidence="7">30976</strain>
    </source>
</reference>
<dbReference type="VEuPathDB" id="CryptoDB:ChTU502y2012_401g0075"/>
<evidence type="ECO:0000256" key="1">
    <source>
        <dbReference type="ARBA" id="ARBA00004245"/>
    </source>
</evidence>
<dbReference type="GO" id="GO:0030041">
    <property type="term" value="P:actin filament polymerization"/>
    <property type="evidence" value="ECO:0007669"/>
    <property type="project" value="InterPro"/>
</dbReference>
<evidence type="ECO:0000256" key="4">
    <source>
        <dbReference type="ARBA" id="ARBA00023203"/>
    </source>
</evidence>
<evidence type="ECO:0000313" key="6">
    <source>
        <dbReference type="EMBL" id="CUV05265.1"/>
    </source>
</evidence>
<dbReference type="EMBL" id="JTAI01000031">
    <property type="protein sequence ID" value="PPS93686.1"/>
    <property type="molecule type" value="Genomic_DNA"/>
</dbReference>
<sequence>MQSKKIELHDTDSNAPLLPYLRRLFNTLNREICLFYLPLNLPCMYSVPFIEQEHLTKNLSSADNVDISSSKKSFFNRNNKVELIKSLYVYRHSKEFCYIESCIDSVRVSLKFYFKCEFERRLFNQLTIFMKKNSDYLQLVRKKSIEGFDISFLITNHILNSYSNKICISNKSNYDGQMGKYDVIHFILKFVVDIDRQIQDKMLQSTYFSRYYIRKLLQEFNVNVLYKQNSINIPKHKKQLDETNKSEIKGIDPSKTEISISEQNNNLLETKKSLTSTKNINSGSIATQLNDSIGRDAIVLKALKTRNRIKNLIN</sequence>
<accession>A0A0S4TFK9</accession>
<evidence type="ECO:0000256" key="5">
    <source>
        <dbReference type="ARBA" id="ARBA00023212"/>
    </source>
</evidence>
<name>A0A0S4TFK9_CRYHO</name>
<evidence type="ECO:0000256" key="2">
    <source>
        <dbReference type="ARBA" id="ARBA00005919"/>
    </source>
</evidence>
<dbReference type="InterPro" id="IPR034666">
    <property type="entry name" value="ARPC2/4"/>
</dbReference>
<dbReference type="VEuPathDB" id="CryptoDB:Chro.30367"/>
<dbReference type="GO" id="GO:0034314">
    <property type="term" value="P:Arp2/3 complex-mediated actin nucleation"/>
    <property type="evidence" value="ECO:0007669"/>
    <property type="project" value="InterPro"/>
</dbReference>
<keyword evidence="8" id="KW-1185">Reference proteome</keyword>
<protein>
    <submittedName>
        <fullName evidence="7">Actin-related protein 2/3 complex subunit 4</fullName>
    </submittedName>
</protein>
<dbReference type="PANTHER" id="PTHR22629:SF0">
    <property type="entry name" value="ACTIN-RELATED PROTEIN 2_3 COMPLEX SUBUNIT 4"/>
    <property type="match status" value="1"/>
</dbReference>
<proteinExistence type="inferred from homology"/>
<keyword evidence="3" id="KW-0963">Cytoplasm</keyword>
<keyword evidence="5" id="KW-0206">Cytoskeleton</keyword>
<dbReference type="Proteomes" id="UP001429100">
    <property type="component" value="Unassembled WGS sequence"/>
</dbReference>
<dbReference type="EMBL" id="LN877949">
    <property type="protein sequence ID" value="CUV05265.1"/>
    <property type="molecule type" value="Genomic_DNA"/>
</dbReference>
<comment type="subcellular location">
    <subcellularLocation>
        <location evidence="1">Cytoplasm</location>
        <location evidence="1">Cytoskeleton</location>
    </subcellularLocation>
</comment>
<evidence type="ECO:0000313" key="8">
    <source>
        <dbReference type="Proteomes" id="UP001429100"/>
    </source>
</evidence>
<dbReference type="Pfam" id="PF05856">
    <property type="entry name" value="ARPC4"/>
    <property type="match status" value="1"/>
</dbReference>
<dbReference type="GO" id="GO:0005885">
    <property type="term" value="C:Arp2/3 protein complex"/>
    <property type="evidence" value="ECO:0007669"/>
    <property type="project" value="InterPro"/>
</dbReference>
<dbReference type="PANTHER" id="PTHR22629">
    <property type="entry name" value="ARP2/3 COMPLEX 20 KD SUBUNIT"/>
    <property type="match status" value="1"/>
</dbReference>
<dbReference type="VEuPathDB" id="CryptoDB:CHUDEA3_3220"/>
<dbReference type="InterPro" id="IPR008384">
    <property type="entry name" value="ARPC4"/>
</dbReference>
<dbReference type="AlphaFoldDB" id="A0A0S4TFK9"/>
<reference evidence="7 8" key="1">
    <citation type="submission" date="2014-11" db="EMBL/GenBank/DDBJ databases">
        <title>Comparative genomic analysis of Cryptosporidium hominis reveals occurrence of genetic recombination in virulent subtypes.</title>
        <authorList>
            <person name="Guo Y."/>
            <person name="Tang K."/>
            <person name="Frace M."/>
            <person name="Li N."/>
            <person name="Roellig D.M."/>
            <person name="Sammons S."/>
            <person name="Knipe K."/>
            <person name="Rowe L."/>
            <person name="Feng Y."/>
            <person name="Xiao L."/>
        </authorList>
    </citation>
    <scope>NUCLEOTIDE SEQUENCE [LARGE SCALE GENOMIC DNA]</scope>
    <source>
        <strain evidence="7">30976</strain>
    </source>
</reference>
<dbReference type="SUPFAM" id="SSF69645">
    <property type="entry name" value="Arp2/3 complex subunits"/>
    <property type="match status" value="1"/>
</dbReference>
<dbReference type="Proteomes" id="UP000199752">
    <property type="component" value="Chromosome 3"/>
</dbReference>
<dbReference type="OrthoDB" id="336240at2759"/>
<keyword evidence="4" id="KW-0009">Actin-binding</keyword>
<gene>
    <name evidence="6" type="ORF">CHUDEA3_3220</name>
    <name evidence="7" type="ORF">GY17_00002551</name>
</gene>
<evidence type="ECO:0000256" key="3">
    <source>
        <dbReference type="ARBA" id="ARBA00022490"/>
    </source>
</evidence>
<dbReference type="Gene3D" id="3.30.1460.20">
    <property type="match status" value="1"/>
</dbReference>
<comment type="similarity">
    <text evidence="2">Belongs to the ARPC4 family.</text>
</comment>
<reference evidence="6" key="2">
    <citation type="submission" date="2015-08" db="EMBL/GenBank/DDBJ databases">
        <authorList>
            <person name="Babu N.S."/>
            <person name="Beckwith C.J."/>
            <person name="Beseler K.G."/>
            <person name="Brison A."/>
            <person name="Carone J.V."/>
            <person name="Caskin T.P."/>
            <person name="Diamond M."/>
            <person name="Durham M.E."/>
            <person name="Foxe J.M."/>
            <person name="Go M."/>
            <person name="Henderson B.A."/>
            <person name="Jones I.B."/>
            <person name="McGettigan J.A."/>
            <person name="Micheletti S.J."/>
            <person name="Nasrallah M.E."/>
            <person name="Ortiz D."/>
            <person name="Piller C.R."/>
            <person name="Privatt S.R."/>
            <person name="Schneider S.L."/>
            <person name="Sharp S."/>
            <person name="Smith T.C."/>
            <person name="Stanton J.D."/>
            <person name="Ullery H.E."/>
            <person name="Wilson R.J."/>
            <person name="Serrano M.G."/>
            <person name="Buck G."/>
            <person name="Lee V."/>
            <person name="Wang Y."/>
            <person name="Carvalho R."/>
            <person name="Voegtly L."/>
            <person name="Shi R."/>
            <person name="Duckworth R."/>
            <person name="Johnson A."/>
            <person name="Loviza R."/>
            <person name="Walstead R."/>
            <person name="Shah Z."/>
            <person name="Kiflezghi M."/>
            <person name="Wade K."/>
            <person name="Ball S.L."/>
            <person name="Bradley K.W."/>
            <person name="Asai D.J."/>
            <person name="Bowman C.A."/>
            <person name="Russell D.A."/>
            <person name="Pope W.H."/>
            <person name="Jacobs-Sera D."/>
            <person name="Hendrix R.W."/>
            <person name="Hatfull G.F."/>
        </authorList>
    </citation>
    <scope>NUCLEOTIDE SEQUENCE [LARGE SCALE GENOMIC DNA]</scope>
</reference>
<dbReference type="GO" id="GO:0051015">
    <property type="term" value="F:actin filament binding"/>
    <property type="evidence" value="ECO:0007669"/>
    <property type="project" value="TreeGrafter"/>
</dbReference>
<evidence type="ECO:0000313" key="7">
    <source>
        <dbReference type="EMBL" id="PPS93686.1"/>
    </source>
</evidence>
<dbReference type="VEuPathDB" id="CryptoDB:GY17_00002551"/>
<organism evidence="6">
    <name type="scientific">Cryptosporidium hominis</name>
    <dbReference type="NCBI Taxonomy" id="237895"/>
    <lineage>
        <taxon>Eukaryota</taxon>
        <taxon>Sar</taxon>
        <taxon>Alveolata</taxon>
        <taxon>Apicomplexa</taxon>
        <taxon>Conoidasida</taxon>
        <taxon>Coccidia</taxon>
        <taxon>Eucoccidiorida</taxon>
        <taxon>Eimeriorina</taxon>
        <taxon>Cryptosporidiidae</taxon>
        <taxon>Cryptosporidium</taxon>
    </lineage>
</organism>